<dbReference type="GO" id="GO:0006633">
    <property type="term" value="P:fatty acid biosynthetic process"/>
    <property type="evidence" value="ECO:0007669"/>
    <property type="project" value="UniProtKB-KW"/>
</dbReference>
<dbReference type="GO" id="GO:0005759">
    <property type="term" value="C:mitochondrial matrix"/>
    <property type="evidence" value="ECO:0007669"/>
    <property type="project" value="UniProtKB-SubCell"/>
</dbReference>
<evidence type="ECO:0000256" key="20">
    <source>
        <dbReference type="ARBA" id="ARBA00070911"/>
    </source>
</evidence>
<dbReference type="EC" id="1.1.1.n12" evidence="4"/>
<evidence type="ECO:0000256" key="25">
    <source>
        <dbReference type="ARBA" id="ARBA00083258"/>
    </source>
</evidence>
<dbReference type="SMART" id="SM00822">
    <property type="entry name" value="PKS_KR"/>
    <property type="match status" value="1"/>
</dbReference>
<evidence type="ECO:0000256" key="14">
    <source>
        <dbReference type="ARBA" id="ARBA00049069"/>
    </source>
</evidence>
<keyword evidence="6" id="KW-0597">Phosphoprotein</keyword>
<keyword evidence="11" id="KW-0496">Mitochondrion</keyword>
<evidence type="ECO:0000313" key="27">
    <source>
        <dbReference type="EMBL" id="KAH3800444.1"/>
    </source>
</evidence>
<evidence type="ECO:0000256" key="19">
    <source>
        <dbReference type="ARBA" id="ARBA00066822"/>
    </source>
</evidence>
<comment type="pathway">
    <text evidence="2">Lipid metabolism; fatty acid biosynthesis.</text>
</comment>
<comment type="pathway">
    <text evidence="13">Steroid biosynthesis; estrogen biosynthesis.</text>
</comment>
<comment type="catalytic activity">
    <reaction evidence="16">
        <text>17beta-hydroxy-5alpha-androstan-3-one + NAD(+) = 5alpha-androstan-3,17-dione + NADH + H(+)</text>
        <dbReference type="Rhea" id="RHEA:41992"/>
        <dbReference type="ChEBI" id="CHEBI:15378"/>
        <dbReference type="ChEBI" id="CHEBI:15994"/>
        <dbReference type="ChEBI" id="CHEBI:16330"/>
        <dbReference type="ChEBI" id="CHEBI:57540"/>
        <dbReference type="ChEBI" id="CHEBI:57945"/>
    </reaction>
    <physiologicalReaction direction="left-to-right" evidence="16">
        <dbReference type="Rhea" id="RHEA:41993"/>
    </physiologicalReaction>
</comment>
<sequence length="254" mass="25968">MASAGLLAGRIALITGAGSGIGRAVCQVFAREGAAIAAVDLNKDAANTTVQGLTNTSGISHQSFCADVSASGSVSDLIQNVRSAFNGLPTVAVNSAGITQDGFMLKMSEEKFDKVIAVNLKGTFLVNQALCRALVSENVRNASIVNISSISGKAGNLGQANYAASKAGVIGLTKTAAIELAKQGIRVNAVLPGFTVTPMTDAVPDKVKQMVTMLIPMGRMGQPEEIAEACLFLASDRSSYITGVALEVAGGLYA</sequence>
<dbReference type="PANTHER" id="PTHR42760">
    <property type="entry name" value="SHORT-CHAIN DEHYDROGENASES/REDUCTASES FAMILY MEMBER"/>
    <property type="match status" value="1"/>
</dbReference>
<comment type="subunit">
    <text evidence="18">Heterotetramer with CBR4; contains two molecules of HSD17B8 and CBR4.</text>
</comment>
<dbReference type="PANTHER" id="PTHR42760:SF83">
    <property type="entry name" value="(3R)-3-HYDROXYACYL-COA DEHYDROGENASE"/>
    <property type="match status" value="1"/>
</dbReference>
<evidence type="ECO:0000256" key="8">
    <source>
        <dbReference type="ARBA" id="ARBA00023002"/>
    </source>
</evidence>
<evidence type="ECO:0000256" key="12">
    <source>
        <dbReference type="ARBA" id="ARBA00023160"/>
    </source>
</evidence>
<dbReference type="GO" id="GO:0008210">
    <property type="term" value="P:estrogen metabolic process"/>
    <property type="evidence" value="ECO:0007669"/>
    <property type="project" value="UniProtKB-ARBA"/>
</dbReference>
<evidence type="ECO:0000256" key="6">
    <source>
        <dbReference type="ARBA" id="ARBA00022553"/>
    </source>
</evidence>
<evidence type="ECO:0000313" key="28">
    <source>
        <dbReference type="Proteomes" id="UP000828390"/>
    </source>
</evidence>
<evidence type="ECO:0000259" key="26">
    <source>
        <dbReference type="SMART" id="SM00822"/>
    </source>
</evidence>
<keyword evidence="7" id="KW-0276">Fatty acid metabolism</keyword>
<dbReference type="AlphaFoldDB" id="A0A9D4FMR3"/>
<keyword evidence="5" id="KW-0444">Lipid biosynthesis</keyword>
<organism evidence="27 28">
    <name type="scientific">Dreissena polymorpha</name>
    <name type="common">Zebra mussel</name>
    <name type="synonym">Mytilus polymorpha</name>
    <dbReference type="NCBI Taxonomy" id="45954"/>
    <lineage>
        <taxon>Eukaryota</taxon>
        <taxon>Metazoa</taxon>
        <taxon>Spiralia</taxon>
        <taxon>Lophotrochozoa</taxon>
        <taxon>Mollusca</taxon>
        <taxon>Bivalvia</taxon>
        <taxon>Autobranchia</taxon>
        <taxon>Heteroconchia</taxon>
        <taxon>Euheterodonta</taxon>
        <taxon>Imparidentia</taxon>
        <taxon>Neoheterodontei</taxon>
        <taxon>Myida</taxon>
        <taxon>Dreissenoidea</taxon>
        <taxon>Dreissenidae</taxon>
        <taxon>Dreissena</taxon>
    </lineage>
</organism>
<dbReference type="GO" id="GO:0047035">
    <property type="term" value="F:testosterone dehydrogenase (NAD+) activity"/>
    <property type="evidence" value="ECO:0007669"/>
    <property type="project" value="UniProtKB-EC"/>
</dbReference>
<evidence type="ECO:0000256" key="17">
    <source>
        <dbReference type="ARBA" id="ARBA00052680"/>
    </source>
</evidence>
<evidence type="ECO:0000256" key="1">
    <source>
        <dbReference type="ARBA" id="ARBA00004305"/>
    </source>
</evidence>
<evidence type="ECO:0000256" key="9">
    <source>
        <dbReference type="ARBA" id="ARBA00023027"/>
    </source>
</evidence>
<keyword evidence="8" id="KW-0560">Oxidoreductase</keyword>
<evidence type="ECO:0000256" key="5">
    <source>
        <dbReference type="ARBA" id="ARBA00022516"/>
    </source>
</evidence>
<dbReference type="OrthoDB" id="294295at2759"/>
<proteinExistence type="inferred from homology"/>
<evidence type="ECO:0000256" key="7">
    <source>
        <dbReference type="ARBA" id="ARBA00022832"/>
    </source>
</evidence>
<comment type="subcellular location">
    <subcellularLocation>
        <location evidence="1">Mitochondrion matrix</location>
    </subcellularLocation>
</comment>
<dbReference type="InterPro" id="IPR020904">
    <property type="entry name" value="Sc_DH/Rdtase_CS"/>
</dbReference>
<name>A0A9D4FMR3_DREPO</name>
<comment type="caution">
    <text evidence="27">The sequence shown here is derived from an EMBL/GenBank/DDBJ whole genome shotgun (WGS) entry which is preliminary data.</text>
</comment>
<dbReference type="Pfam" id="PF13561">
    <property type="entry name" value="adh_short_C2"/>
    <property type="match status" value="1"/>
</dbReference>
<keyword evidence="9" id="KW-0520">NAD</keyword>
<dbReference type="InterPro" id="IPR057326">
    <property type="entry name" value="KR_dom"/>
</dbReference>
<dbReference type="FunFam" id="3.40.50.720:FF:000231">
    <property type="entry name" value="Estradiol 17-beta-dehydrogenase 8"/>
    <property type="match status" value="1"/>
</dbReference>
<comment type="catalytic activity">
    <reaction evidence="14">
        <text>17beta-estradiol + NAD(+) = estrone + NADH + H(+)</text>
        <dbReference type="Rhea" id="RHEA:24612"/>
        <dbReference type="ChEBI" id="CHEBI:15378"/>
        <dbReference type="ChEBI" id="CHEBI:16469"/>
        <dbReference type="ChEBI" id="CHEBI:17263"/>
        <dbReference type="ChEBI" id="CHEBI:57540"/>
        <dbReference type="ChEBI" id="CHEBI:57945"/>
        <dbReference type="EC" id="1.1.1.62"/>
    </reaction>
    <physiologicalReaction direction="left-to-right" evidence="14">
        <dbReference type="Rhea" id="RHEA:24613"/>
    </physiologicalReaction>
    <physiologicalReaction direction="right-to-left" evidence="14">
        <dbReference type="Rhea" id="RHEA:24614"/>
    </physiologicalReaction>
</comment>
<dbReference type="EMBL" id="JAIWYP010000007">
    <property type="protein sequence ID" value="KAH3800444.1"/>
    <property type="molecule type" value="Genomic_DNA"/>
</dbReference>
<evidence type="ECO:0000256" key="10">
    <source>
        <dbReference type="ARBA" id="ARBA00023098"/>
    </source>
</evidence>
<reference evidence="27" key="2">
    <citation type="submission" date="2020-11" db="EMBL/GenBank/DDBJ databases">
        <authorList>
            <person name="McCartney M.A."/>
            <person name="Auch B."/>
            <person name="Kono T."/>
            <person name="Mallez S."/>
            <person name="Becker A."/>
            <person name="Gohl D.M."/>
            <person name="Silverstein K.A.T."/>
            <person name="Koren S."/>
            <person name="Bechman K.B."/>
            <person name="Herman A."/>
            <person name="Abrahante J.E."/>
            <person name="Garbe J."/>
        </authorList>
    </citation>
    <scope>NUCLEOTIDE SEQUENCE</scope>
    <source>
        <strain evidence="27">Duluth1</strain>
        <tissue evidence="27">Whole animal</tissue>
    </source>
</reference>
<accession>A0A9D4FMR3</accession>
<dbReference type="Gene3D" id="3.40.50.720">
    <property type="entry name" value="NAD(P)-binding Rossmann-like Domain"/>
    <property type="match status" value="1"/>
</dbReference>
<keyword evidence="28" id="KW-1185">Reference proteome</keyword>
<evidence type="ECO:0000256" key="11">
    <source>
        <dbReference type="ARBA" id="ARBA00023128"/>
    </source>
</evidence>
<dbReference type="Proteomes" id="UP000828390">
    <property type="component" value="Unassembled WGS sequence"/>
</dbReference>
<dbReference type="PROSITE" id="PS00061">
    <property type="entry name" value="ADH_SHORT"/>
    <property type="match status" value="1"/>
</dbReference>
<evidence type="ECO:0000256" key="23">
    <source>
        <dbReference type="ARBA" id="ARBA00081936"/>
    </source>
</evidence>
<dbReference type="PRINTS" id="PR00080">
    <property type="entry name" value="SDRFAMILY"/>
</dbReference>
<dbReference type="InterPro" id="IPR002347">
    <property type="entry name" value="SDR_fam"/>
</dbReference>
<comment type="catalytic activity">
    <reaction evidence="17">
        <text>a (3R)-3-hydroxyacyl-CoA + NAD(+) = a 3-oxoacyl-CoA + NADH + H(+)</text>
        <dbReference type="Rhea" id="RHEA:32711"/>
        <dbReference type="ChEBI" id="CHEBI:15378"/>
        <dbReference type="ChEBI" id="CHEBI:57319"/>
        <dbReference type="ChEBI" id="CHEBI:57540"/>
        <dbReference type="ChEBI" id="CHEBI:57945"/>
        <dbReference type="ChEBI" id="CHEBI:90726"/>
        <dbReference type="EC" id="1.1.1.n12"/>
    </reaction>
    <physiologicalReaction direction="left-to-right" evidence="17">
        <dbReference type="Rhea" id="RHEA:32712"/>
    </physiologicalReaction>
</comment>
<evidence type="ECO:0000256" key="22">
    <source>
        <dbReference type="ARBA" id="ARBA00081419"/>
    </source>
</evidence>
<reference evidence="27" key="1">
    <citation type="journal article" date="2019" name="bioRxiv">
        <title>The Genome of the Zebra Mussel, Dreissena polymorpha: A Resource for Invasive Species Research.</title>
        <authorList>
            <person name="McCartney M.A."/>
            <person name="Auch B."/>
            <person name="Kono T."/>
            <person name="Mallez S."/>
            <person name="Zhang Y."/>
            <person name="Obille A."/>
            <person name="Becker A."/>
            <person name="Abrahante J.E."/>
            <person name="Garbe J."/>
            <person name="Badalamenti J.P."/>
            <person name="Herman A."/>
            <person name="Mangelson H."/>
            <person name="Liachko I."/>
            <person name="Sullivan S."/>
            <person name="Sone E.D."/>
            <person name="Koren S."/>
            <person name="Silverstein K.A.T."/>
            <person name="Beckman K.B."/>
            <person name="Gohl D.M."/>
        </authorList>
    </citation>
    <scope>NUCLEOTIDE SEQUENCE</scope>
    <source>
        <strain evidence="27">Duluth1</strain>
        <tissue evidence="27">Whole animal</tissue>
    </source>
</reference>
<dbReference type="GO" id="GO:0004303">
    <property type="term" value="F:estradiol 17-beta-dehydrogenase [NAD(P)+] activity"/>
    <property type="evidence" value="ECO:0007669"/>
    <property type="project" value="UniProtKB-EC"/>
</dbReference>
<evidence type="ECO:0000256" key="24">
    <source>
        <dbReference type="ARBA" id="ARBA00083097"/>
    </source>
</evidence>
<dbReference type="EC" id="1.1.1.239" evidence="19"/>
<keyword evidence="10" id="KW-0443">Lipid metabolism</keyword>
<evidence type="ECO:0000256" key="18">
    <source>
        <dbReference type="ARBA" id="ARBA00065174"/>
    </source>
</evidence>
<protein>
    <recommendedName>
        <fullName evidence="20">(3R)-3-hydroxyacyl-CoA dehydrogenase</fullName>
        <ecNumber evidence="19">1.1.1.239</ecNumber>
        <ecNumber evidence="4">1.1.1.n12</ecNumber>
    </recommendedName>
    <alternativeName>
        <fullName evidence="22">17-beta-hydroxysteroid dehydrogenase 8</fullName>
    </alternativeName>
    <alternativeName>
        <fullName evidence="21">3-ketoacyl-[acyl-carrier-protein] reductase alpha subunit</fullName>
    </alternativeName>
    <alternativeName>
        <fullName evidence="24">3-oxoacyl-[acyl-carrier-protein] reductase</fullName>
    </alternativeName>
    <alternativeName>
        <fullName evidence="25">Estradiol 17-beta-dehydrogenase 8</fullName>
    </alternativeName>
    <alternativeName>
        <fullName evidence="23">Testosterone 17-beta-dehydrogenase 8</fullName>
    </alternativeName>
</protein>
<comment type="catalytic activity">
    <reaction evidence="15">
        <text>testosterone + NAD(+) = androst-4-ene-3,17-dione + NADH + H(+)</text>
        <dbReference type="Rhea" id="RHEA:14929"/>
        <dbReference type="ChEBI" id="CHEBI:15378"/>
        <dbReference type="ChEBI" id="CHEBI:16422"/>
        <dbReference type="ChEBI" id="CHEBI:17347"/>
        <dbReference type="ChEBI" id="CHEBI:57540"/>
        <dbReference type="ChEBI" id="CHEBI:57945"/>
        <dbReference type="EC" id="1.1.1.239"/>
    </reaction>
    <physiologicalReaction direction="left-to-right" evidence="15">
        <dbReference type="Rhea" id="RHEA:14930"/>
    </physiologicalReaction>
</comment>
<evidence type="ECO:0000256" key="2">
    <source>
        <dbReference type="ARBA" id="ARBA00005194"/>
    </source>
</evidence>
<keyword evidence="12" id="KW-0275">Fatty acid biosynthesis</keyword>
<evidence type="ECO:0000256" key="3">
    <source>
        <dbReference type="ARBA" id="ARBA00006484"/>
    </source>
</evidence>
<evidence type="ECO:0000256" key="13">
    <source>
        <dbReference type="ARBA" id="ARBA00037929"/>
    </source>
</evidence>
<comment type="similarity">
    <text evidence="3">Belongs to the short-chain dehydrogenases/reductases (SDR) family.</text>
</comment>
<gene>
    <name evidence="27" type="ORF">DPMN_154077</name>
</gene>
<evidence type="ECO:0000256" key="16">
    <source>
        <dbReference type="ARBA" id="ARBA00050435"/>
    </source>
</evidence>
<dbReference type="PRINTS" id="PR00081">
    <property type="entry name" value="GDHRDH"/>
</dbReference>
<evidence type="ECO:0000256" key="15">
    <source>
        <dbReference type="ARBA" id="ARBA00050232"/>
    </source>
</evidence>
<dbReference type="InterPro" id="IPR036291">
    <property type="entry name" value="NAD(P)-bd_dom_sf"/>
</dbReference>
<feature type="domain" description="Ketoreductase" evidence="26">
    <location>
        <begin position="10"/>
        <end position="197"/>
    </location>
</feature>
<evidence type="ECO:0000256" key="21">
    <source>
        <dbReference type="ARBA" id="ARBA00077835"/>
    </source>
</evidence>
<dbReference type="GO" id="GO:0048038">
    <property type="term" value="F:quinone binding"/>
    <property type="evidence" value="ECO:0007669"/>
    <property type="project" value="TreeGrafter"/>
</dbReference>
<evidence type="ECO:0000256" key="4">
    <source>
        <dbReference type="ARBA" id="ARBA00012456"/>
    </source>
</evidence>
<dbReference type="SUPFAM" id="SSF51735">
    <property type="entry name" value="NAD(P)-binding Rossmann-fold domains"/>
    <property type="match status" value="1"/>
</dbReference>